<name>A0A507DTG2_9FUNG</name>
<dbReference type="PANTHER" id="PTHR15002:SF0">
    <property type="entry name" value="RIBOSOMAL BIOGENESIS PROTEIN LAS1L"/>
    <property type="match status" value="1"/>
</dbReference>
<dbReference type="PANTHER" id="PTHR15002">
    <property type="entry name" value="RIBOSOMAL BIOGENESIS PROTEIN LAS1L"/>
    <property type="match status" value="1"/>
</dbReference>
<dbReference type="InterPro" id="IPR007174">
    <property type="entry name" value="Las1"/>
</dbReference>
<accession>A0A507DTG2</accession>
<dbReference type="EMBL" id="QEAQ01000164">
    <property type="protein sequence ID" value="TPX54238.1"/>
    <property type="molecule type" value="Genomic_DNA"/>
</dbReference>
<dbReference type="AlphaFoldDB" id="A0A507DTG2"/>
<dbReference type="STRING" id="109895.A0A507DTG2"/>
<proteinExistence type="predicted"/>
<dbReference type="Pfam" id="PF04031">
    <property type="entry name" value="Las1"/>
    <property type="match status" value="1"/>
</dbReference>
<protein>
    <recommendedName>
        <fullName evidence="4">Las1-domain-containing protein</fullName>
    </recommendedName>
</protein>
<dbReference type="GO" id="GO:0090730">
    <property type="term" value="C:Las1 complex"/>
    <property type="evidence" value="ECO:0007669"/>
    <property type="project" value="InterPro"/>
</dbReference>
<comment type="caution">
    <text evidence="2">The sequence shown here is derived from an EMBL/GenBank/DDBJ whole genome shotgun (WGS) entry which is preliminary data.</text>
</comment>
<keyword evidence="3" id="KW-1185">Reference proteome</keyword>
<evidence type="ECO:0008006" key="4">
    <source>
        <dbReference type="Google" id="ProtNLM"/>
    </source>
</evidence>
<sequence>MPSRQLRSVPWATQLEWEDVFAGLYADDGPQSRGRQEWGVKRVKAWTSRGKVPHAVDSTASLVEVWLRDGCGGAYGPPPVSEHEIRLMYTMAFIRFVNGVVDANQRGMYATSVASIADQLGLPGWFVDLRHAGTHDTLPTLPLLRNGCKQALQWLRSNYWILQKTYLANTATEVRTLLTRYKVAMKQKAKGTEPPTLSIPTLLSEITTLTTSDNYNDVLLPSLLDIGFLVPTAIKKRADLPMIALPTSLESLWADALACFEHSWPGFAEDLVLQIVEVVTTPPSSTEVQPQAATSYQATMAGWAHYCLLNYILPKPSGWEVSLEACLRRPNVFTRYLVAAFADARPALADKLQPFIQAFLDQQNPTRGEPFTPPLPRPPPSAAINHISPPCVSNVPKPAPKPTPTWTPSPWTLVPAHWYRRPAPIGCLPDGRVPDLDLPDWFDTEGEVLVQTGVVQLPVCHAGTVGQMEVDEQPPRIPHVPSPRPRARLEEAGHTHTTRNDDNDKTMETETEMDADGPAPPSPAPQPRTTLPTHLDPLTPHHQHNHNPRPDLQAVAARVMLL</sequence>
<reference evidence="2 3" key="1">
    <citation type="journal article" date="2019" name="Sci. Rep.">
        <title>Comparative genomics of chytrid fungi reveal insights into the obligate biotrophic and pathogenic lifestyle of Synchytrium endobioticum.</title>
        <authorList>
            <person name="van de Vossenberg B.T.L.H."/>
            <person name="Warris S."/>
            <person name="Nguyen H.D.T."/>
            <person name="van Gent-Pelzer M.P.E."/>
            <person name="Joly D.L."/>
            <person name="van de Geest H.C."/>
            <person name="Bonants P.J.M."/>
            <person name="Smith D.S."/>
            <person name="Levesque C.A."/>
            <person name="van der Lee T.A.J."/>
        </authorList>
    </citation>
    <scope>NUCLEOTIDE SEQUENCE [LARGE SCALE GENOMIC DNA]</scope>
    <source>
        <strain evidence="2 3">CBS 809.83</strain>
    </source>
</reference>
<dbReference type="Proteomes" id="UP000318582">
    <property type="component" value="Unassembled WGS sequence"/>
</dbReference>
<evidence type="ECO:0000313" key="3">
    <source>
        <dbReference type="Proteomes" id="UP000318582"/>
    </source>
</evidence>
<dbReference type="GO" id="GO:0030687">
    <property type="term" value="C:preribosome, large subunit precursor"/>
    <property type="evidence" value="ECO:0007669"/>
    <property type="project" value="TreeGrafter"/>
</dbReference>
<feature type="compositionally biased region" description="Pro residues" evidence="1">
    <location>
        <begin position="475"/>
        <end position="484"/>
    </location>
</feature>
<organism evidence="2 3">
    <name type="scientific">Powellomyces hirtus</name>
    <dbReference type="NCBI Taxonomy" id="109895"/>
    <lineage>
        <taxon>Eukaryota</taxon>
        <taxon>Fungi</taxon>
        <taxon>Fungi incertae sedis</taxon>
        <taxon>Chytridiomycota</taxon>
        <taxon>Chytridiomycota incertae sedis</taxon>
        <taxon>Chytridiomycetes</taxon>
        <taxon>Spizellomycetales</taxon>
        <taxon>Powellomycetaceae</taxon>
        <taxon>Powellomyces</taxon>
    </lineage>
</organism>
<feature type="compositionally biased region" description="Basic and acidic residues" evidence="1">
    <location>
        <begin position="487"/>
        <end position="508"/>
    </location>
</feature>
<evidence type="ECO:0000256" key="1">
    <source>
        <dbReference type="SAM" id="MobiDB-lite"/>
    </source>
</evidence>
<dbReference type="GO" id="GO:0004519">
    <property type="term" value="F:endonuclease activity"/>
    <property type="evidence" value="ECO:0007669"/>
    <property type="project" value="InterPro"/>
</dbReference>
<feature type="compositionally biased region" description="Low complexity" evidence="1">
    <location>
        <begin position="527"/>
        <end position="540"/>
    </location>
</feature>
<evidence type="ECO:0000313" key="2">
    <source>
        <dbReference type="EMBL" id="TPX54238.1"/>
    </source>
</evidence>
<gene>
    <name evidence="2" type="ORF">PhCBS80983_g05990</name>
</gene>
<dbReference type="GO" id="GO:0000460">
    <property type="term" value="P:maturation of 5.8S rRNA"/>
    <property type="evidence" value="ECO:0007669"/>
    <property type="project" value="TreeGrafter"/>
</dbReference>
<dbReference type="GO" id="GO:0000470">
    <property type="term" value="P:maturation of LSU-rRNA"/>
    <property type="evidence" value="ECO:0007669"/>
    <property type="project" value="TreeGrafter"/>
</dbReference>
<feature type="region of interest" description="Disordered" evidence="1">
    <location>
        <begin position="469"/>
        <end position="550"/>
    </location>
</feature>